<dbReference type="PANTHER" id="PTHR23112:SF0">
    <property type="entry name" value="TRANSMEMBRANE PROTEIN 116"/>
    <property type="match status" value="1"/>
</dbReference>
<feature type="transmembrane region" description="Helical" evidence="6">
    <location>
        <begin position="226"/>
        <end position="249"/>
    </location>
</feature>
<keyword evidence="3 6" id="KW-1133">Transmembrane helix</keyword>
<feature type="compositionally biased region" description="Polar residues" evidence="5">
    <location>
        <begin position="505"/>
        <end position="518"/>
    </location>
</feature>
<feature type="transmembrane region" description="Helical" evidence="6">
    <location>
        <begin position="73"/>
        <end position="92"/>
    </location>
</feature>
<comment type="subcellular location">
    <subcellularLocation>
        <location evidence="1">Membrane</location>
        <topology evidence="1">Multi-pass membrane protein</topology>
    </subcellularLocation>
</comment>
<evidence type="ECO:0000256" key="4">
    <source>
        <dbReference type="ARBA" id="ARBA00023136"/>
    </source>
</evidence>
<feature type="transmembrane region" description="Helical" evidence="6">
    <location>
        <begin position="291"/>
        <end position="311"/>
    </location>
</feature>
<keyword evidence="2 6" id="KW-0812">Transmembrane</keyword>
<evidence type="ECO:0000256" key="3">
    <source>
        <dbReference type="ARBA" id="ARBA00022989"/>
    </source>
</evidence>
<feature type="transmembrane region" description="Helical" evidence="6">
    <location>
        <begin position="38"/>
        <end position="61"/>
    </location>
</feature>
<gene>
    <name evidence="8" type="ORF">CTEN210_06668</name>
</gene>
<feature type="domain" description="G-protein coupled receptors family 1 profile" evidence="7">
    <location>
        <begin position="51"/>
        <end position="311"/>
    </location>
</feature>
<dbReference type="GO" id="GO:0004930">
    <property type="term" value="F:G protein-coupled receptor activity"/>
    <property type="evidence" value="ECO:0007669"/>
    <property type="project" value="TreeGrafter"/>
</dbReference>
<protein>
    <recommendedName>
        <fullName evidence="7">G-protein coupled receptors family 1 profile domain-containing protein</fullName>
    </recommendedName>
</protein>
<evidence type="ECO:0000256" key="5">
    <source>
        <dbReference type="SAM" id="MobiDB-lite"/>
    </source>
</evidence>
<dbReference type="InterPro" id="IPR017452">
    <property type="entry name" value="GPCR_Rhodpsn_7TM"/>
</dbReference>
<evidence type="ECO:0000313" key="8">
    <source>
        <dbReference type="EMBL" id="GFH50192.1"/>
    </source>
</evidence>
<reference evidence="8 9" key="1">
    <citation type="journal article" date="2021" name="Sci. Rep.">
        <title>The genome of the diatom Chaetoceros tenuissimus carries an ancient integrated fragment of an extant virus.</title>
        <authorList>
            <person name="Hongo Y."/>
            <person name="Kimura K."/>
            <person name="Takaki Y."/>
            <person name="Yoshida Y."/>
            <person name="Baba S."/>
            <person name="Kobayashi G."/>
            <person name="Nagasaki K."/>
            <person name="Hano T."/>
            <person name="Tomaru Y."/>
        </authorList>
    </citation>
    <scope>NUCLEOTIDE SEQUENCE [LARGE SCALE GENOMIC DNA]</scope>
    <source>
        <strain evidence="8 9">NIES-3715</strain>
    </source>
</reference>
<comment type="caution">
    <text evidence="8">The sequence shown here is derived from an EMBL/GenBank/DDBJ whole genome shotgun (WGS) entry which is preliminary data.</text>
</comment>
<keyword evidence="9" id="KW-1185">Reference proteome</keyword>
<dbReference type="GO" id="GO:0007189">
    <property type="term" value="P:adenylate cyclase-activating G protein-coupled receptor signaling pathway"/>
    <property type="evidence" value="ECO:0007669"/>
    <property type="project" value="TreeGrafter"/>
</dbReference>
<evidence type="ECO:0000256" key="2">
    <source>
        <dbReference type="ARBA" id="ARBA00022692"/>
    </source>
</evidence>
<feature type="transmembrane region" description="Helical" evidence="6">
    <location>
        <begin position="164"/>
        <end position="183"/>
    </location>
</feature>
<evidence type="ECO:0000256" key="1">
    <source>
        <dbReference type="ARBA" id="ARBA00004141"/>
    </source>
</evidence>
<proteinExistence type="predicted"/>
<organism evidence="8 9">
    <name type="scientific">Chaetoceros tenuissimus</name>
    <dbReference type="NCBI Taxonomy" id="426638"/>
    <lineage>
        <taxon>Eukaryota</taxon>
        <taxon>Sar</taxon>
        <taxon>Stramenopiles</taxon>
        <taxon>Ochrophyta</taxon>
        <taxon>Bacillariophyta</taxon>
        <taxon>Coscinodiscophyceae</taxon>
        <taxon>Chaetocerotophycidae</taxon>
        <taxon>Chaetocerotales</taxon>
        <taxon>Chaetocerotaceae</taxon>
        <taxon>Chaetoceros</taxon>
    </lineage>
</organism>
<feature type="region of interest" description="Disordered" evidence="5">
    <location>
        <begin position="468"/>
        <end position="518"/>
    </location>
</feature>
<dbReference type="SUPFAM" id="SSF81321">
    <property type="entry name" value="Family A G protein-coupled receptor-like"/>
    <property type="match status" value="1"/>
</dbReference>
<evidence type="ECO:0000313" key="9">
    <source>
        <dbReference type="Proteomes" id="UP001054902"/>
    </source>
</evidence>
<feature type="compositionally biased region" description="Basic and acidic residues" evidence="5">
    <location>
        <begin position="487"/>
        <end position="504"/>
    </location>
</feature>
<dbReference type="PANTHER" id="PTHR23112">
    <property type="entry name" value="G PROTEIN-COUPLED RECEPTOR 157-RELATED"/>
    <property type="match status" value="1"/>
</dbReference>
<sequence>MPESILHSDEVVRETLWEGVNRYLEGNNISSFNFSPSAVLIATISGSLSCASSLVIISIIIRSKKSSPYHRIMLIYSLFDFVFSLAIALTTLPMPKTVANENILYEFGGSSYGNESTCIIQGFTILFCVGGLMFSASLLYIYYCCSIVFKMPKEAFVSKVEWPFVLCSLIVIVAYSLVTLLIYRDMINPSPLAPWCSWDTYPHGCNDDSDNELICIRGNSEDQKVLLLMLIPVLSISFLTLIVTMTMILKSYYKNLKLLHKDRENMHLHNEEEEALQSSISKEAATTSKKITLQAMAYITSFLLTWVPLLLRFGIKDSDKLEVLRLVFQPCQGFFHVVIFLWDKIDLVRMNYPDLDLSTLTILRMVMFSPNEIEDDRPISNLFDVLQNPSIELENSISNFFDGMLFARPKTKLKNSSDFGFRICTNIKISQASIPAKQEYGRNIQEQQDESIDSLFLSTNLSLASIPEDGDFPSGIKDNSASLENIQEDKIFQEEDEEGIKSPADDNTLNTPVTGQKV</sequence>
<dbReference type="Proteomes" id="UP001054902">
    <property type="component" value="Unassembled WGS sequence"/>
</dbReference>
<dbReference type="CDD" id="cd00637">
    <property type="entry name" value="7tm_classA_rhodopsin-like"/>
    <property type="match status" value="1"/>
</dbReference>
<evidence type="ECO:0000259" key="7">
    <source>
        <dbReference type="PROSITE" id="PS50262"/>
    </source>
</evidence>
<name>A0AAD3H4E3_9STRA</name>
<dbReference type="EMBL" id="BLLK01000038">
    <property type="protein sequence ID" value="GFH50192.1"/>
    <property type="molecule type" value="Genomic_DNA"/>
</dbReference>
<feature type="transmembrane region" description="Helical" evidence="6">
    <location>
        <begin position="323"/>
        <end position="342"/>
    </location>
</feature>
<feature type="transmembrane region" description="Helical" evidence="6">
    <location>
        <begin position="119"/>
        <end position="143"/>
    </location>
</feature>
<dbReference type="GO" id="GO:0005886">
    <property type="term" value="C:plasma membrane"/>
    <property type="evidence" value="ECO:0007669"/>
    <property type="project" value="TreeGrafter"/>
</dbReference>
<keyword evidence="4 6" id="KW-0472">Membrane</keyword>
<evidence type="ECO:0000256" key="6">
    <source>
        <dbReference type="SAM" id="Phobius"/>
    </source>
</evidence>
<dbReference type="PROSITE" id="PS50262">
    <property type="entry name" value="G_PROTEIN_RECEP_F1_2"/>
    <property type="match status" value="1"/>
</dbReference>
<accession>A0AAD3H4E3</accession>
<dbReference type="AlphaFoldDB" id="A0AAD3H4E3"/>
<dbReference type="Gene3D" id="1.20.1070.10">
    <property type="entry name" value="Rhodopsin 7-helix transmembrane proteins"/>
    <property type="match status" value="1"/>
</dbReference>